<keyword evidence="1" id="KW-0547">Nucleotide-binding</keyword>
<accession>A0A9D4SRX8</accession>
<dbReference type="Proteomes" id="UP000821837">
    <property type="component" value="Chromosome 6"/>
</dbReference>
<dbReference type="InterPro" id="IPR050474">
    <property type="entry name" value="Hel308_SKI2-like"/>
</dbReference>
<dbReference type="InterPro" id="IPR036390">
    <property type="entry name" value="WH_DNA-bd_sf"/>
</dbReference>
<evidence type="ECO:0000259" key="5">
    <source>
        <dbReference type="PROSITE" id="PS51194"/>
    </source>
</evidence>
<dbReference type="InterPro" id="IPR004179">
    <property type="entry name" value="Sec63-dom"/>
</dbReference>
<dbReference type="InterPro" id="IPR001650">
    <property type="entry name" value="Helicase_C-like"/>
</dbReference>
<dbReference type="GO" id="GO:0005524">
    <property type="term" value="F:ATP binding"/>
    <property type="evidence" value="ECO:0007669"/>
    <property type="project" value="UniProtKB-KW"/>
</dbReference>
<comment type="caution">
    <text evidence="6">The sequence shown here is derived from an EMBL/GenBank/DDBJ whole genome shotgun (WGS) entry which is preliminary data.</text>
</comment>
<sequence>MDSVIQGVHDQNLKLALAFGIGLHHAGLQEKDRRIVEELFVNQKIQVLIATATLAWGVNFPAHLVVVKGTEYYDAKVSRYVDFPITDVLQMIGRAGRPQFDDQGVAVVLVHDLKKKFYNKFLYEPFPVESSLMDVLPDHVNAEVVAGTIRSTQDCLDYMTWTYFYRRLLQNPTYYGLEKVEPKLMNTFLSNLVNKSLRTLQDSYCLEVDSDERTLISTALGKIASFYYLSHESMRLLYDQLSVDASIEKILYLLTQVKEYSELPVRHNEDLINGLGTVVSEVASSKQMASFSCTRSESISGSLFHLVSTS</sequence>
<dbReference type="Gene3D" id="3.40.50.300">
    <property type="entry name" value="P-loop containing nucleotide triphosphate hydrolases"/>
    <property type="match status" value="1"/>
</dbReference>
<dbReference type="SUPFAM" id="SSF52540">
    <property type="entry name" value="P-loop containing nucleoside triphosphate hydrolases"/>
    <property type="match status" value="1"/>
</dbReference>
<evidence type="ECO:0000256" key="3">
    <source>
        <dbReference type="ARBA" id="ARBA00022806"/>
    </source>
</evidence>
<name>A0A9D4SRX8_RHISA</name>
<keyword evidence="2" id="KW-0378">Hydrolase</keyword>
<dbReference type="InterPro" id="IPR057842">
    <property type="entry name" value="WH_MER3"/>
</dbReference>
<protein>
    <recommendedName>
        <fullName evidence="5">Helicase C-terminal domain-containing protein</fullName>
    </recommendedName>
</protein>
<evidence type="ECO:0000256" key="4">
    <source>
        <dbReference type="ARBA" id="ARBA00022840"/>
    </source>
</evidence>
<dbReference type="Pfam" id="PF00271">
    <property type="entry name" value="Helicase_C"/>
    <property type="match status" value="1"/>
</dbReference>
<dbReference type="Pfam" id="PF02889">
    <property type="entry name" value="Sec63"/>
    <property type="match status" value="1"/>
</dbReference>
<reference evidence="6" key="2">
    <citation type="submission" date="2021-09" db="EMBL/GenBank/DDBJ databases">
        <authorList>
            <person name="Jia N."/>
            <person name="Wang J."/>
            <person name="Shi W."/>
            <person name="Du L."/>
            <person name="Sun Y."/>
            <person name="Zhan W."/>
            <person name="Jiang J."/>
            <person name="Wang Q."/>
            <person name="Zhang B."/>
            <person name="Ji P."/>
            <person name="Sakyi L.B."/>
            <person name="Cui X."/>
            <person name="Yuan T."/>
            <person name="Jiang B."/>
            <person name="Yang W."/>
            <person name="Lam T.T.-Y."/>
            <person name="Chang Q."/>
            <person name="Ding S."/>
            <person name="Wang X."/>
            <person name="Zhu J."/>
            <person name="Ruan X."/>
            <person name="Zhao L."/>
            <person name="Wei J."/>
            <person name="Que T."/>
            <person name="Du C."/>
            <person name="Cheng J."/>
            <person name="Dai P."/>
            <person name="Han X."/>
            <person name="Huang E."/>
            <person name="Gao Y."/>
            <person name="Liu J."/>
            <person name="Shao H."/>
            <person name="Ye R."/>
            <person name="Li L."/>
            <person name="Wei W."/>
            <person name="Wang X."/>
            <person name="Wang C."/>
            <person name="Huo Q."/>
            <person name="Li W."/>
            <person name="Guo W."/>
            <person name="Chen H."/>
            <person name="Chen S."/>
            <person name="Zhou L."/>
            <person name="Zhou L."/>
            <person name="Ni X."/>
            <person name="Tian J."/>
            <person name="Zhou Y."/>
            <person name="Sheng Y."/>
            <person name="Liu T."/>
            <person name="Pan Y."/>
            <person name="Xia L."/>
            <person name="Li J."/>
            <person name="Zhao F."/>
            <person name="Cao W."/>
        </authorList>
    </citation>
    <scope>NUCLEOTIDE SEQUENCE</scope>
    <source>
        <strain evidence="6">Rsan-2018</strain>
        <tissue evidence="6">Larvae</tissue>
    </source>
</reference>
<keyword evidence="7" id="KW-1185">Reference proteome</keyword>
<organism evidence="6 7">
    <name type="scientific">Rhipicephalus sanguineus</name>
    <name type="common">Brown dog tick</name>
    <name type="synonym">Ixodes sanguineus</name>
    <dbReference type="NCBI Taxonomy" id="34632"/>
    <lineage>
        <taxon>Eukaryota</taxon>
        <taxon>Metazoa</taxon>
        <taxon>Ecdysozoa</taxon>
        <taxon>Arthropoda</taxon>
        <taxon>Chelicerata</taxon>
        <taxon>Arachnida</taxon>
        <taxon>Acari</taxon>
        <taxon>Parasitiformes</taxon>
        <taxon>Ixodida</taxon>
        <taxon>Ixodoidea</taxon>
        <taxon>Ixodidae</taxon>
        <taxon>Rhipicephalinae</taxon>
        <taxon>Rhipicephalus</taxon>
        <taxon>Rhipicephalus</taxon>
    </lineage>
</organism>
<proteinExistence type="predicted"/>
<dbReference type="Pfam" id="PF23445">
    <property type="entry name" value="WHD_SNRNP200"/>
    <property type="match status" value="1"/>
</dbReference>
<dbReference type="PROSITE" id="PS51194">
    <property type="entry name" value="HELICASE_CTER"/>
    <property type="match status" value="1"/>
</dbReference>
<feature type="domain" description="Helicase C-terminal" evidence="5">
    <location>
        <begin position="1"/>
        <end position="144"/>
    </location>
</feature>
<gene>
    <name evidence="6" type="ORF">HPB52_004321</name>
</gene>
<reference evidence="6" key="1">
    <citation type="journal article" date="2020" name="Cell">
        <title>Large-Scale Comparative Analyses of Tick Genomes Elucidate Their Genetic Diversity and Vector Capacities.</title>
        <authorList>
            <consortium name="Tick Genome and Microbiome Consortium (TIGMIC)"/>
            <person name="Jia N."/>
            <person name="Wang J."/>
            <person name="Shi W."/>
            <person name="Du L."/>
            <person name="Sun Y."/>
            <person name="Zhan W."/>
            <person name="Jiang J.F."/>
            <person name="Wang Q."/>
            <person name="Zhang B."/>
            <person name="Ji P."/>
            <person name="Bell-Sakyi L."/>
            <person name="Cui X.M."/>
            <person name="Yuan T.T."/>
            <person name="Jiang B.G."/>
            <person name="Yang W.F."/>
            <person name="Lam T.T."/>
            <person name="Chang Q.C."/>
            <person name="Ding S.J."/>
            <person name="Wang X.J."/>
            <person name="Zhu J.G."/>
            <person name="Ruan X.D."/>
            <person name="Zhao L."/>
            <person name="Wei J.T."/>
            <person name="Ye R.Z."/>
            <person name="Que T.C."/>
            <person name="Du C.H."/>
            <person name="Zhou Y.H."/>
            <person name="Cheng J.X."/>
            <person name="Dai P.F."/>
            <person name="Guo W.B."/>
            <person name="Han X.H."/>
            <person name="Huang E.J."/>
            <person name="Li L.F."/>
            <person name="Wei W."/>
            <person name="Gao Y.C."/>
            <person name="Liu J.Z."/>
            <person name="Shao H.Z."/>
            <person name="Wang X."/>
            <person name="Wang C.C."/>
            <person name="Yang T.C."/>
            <person name="Huo Q.B."/>
            <person name="Li W."/>
            <person name="Chen H.Y."/>
            <person name="Chen S.E."/>
            <person name="Zhou L.G."/>
            <person name="Ni X.B."/>
            <person name="Tian J.H."/>
            <person name="Sheng Y."/>
            <person name="Liu T."/>
            <person name="Pan Y.S."/>
            <person name="Xia L.Y."/>
            <person name="Li J."/>
            <person name="Zhao F."/>
            <person name="Cao W.C."/>
        </authorList>
    </citation>
    <scope>NUCLEOTIDE SEQUENCE</scope>
    <source>
        <strain evidence="6">Rsan-2018</strain>
    </source>
</reference>
<dbReference type="VEuPathDB" id="VectorBase:RSAN_026677"/>
<evidence type="ECO:0000256" key="1">
    <source>
        <dbReference type="ARBA" id="ARBA00022741"/>
    </source>
</evidence>
<dbReference type="FunFam" id="1.10.10.10:FF:000012">
    <property type="entry name" value="U5 small nuclear ribonucleoprotein helicase"/>
    <property type="match status" value="1"/>
</dbReference>
<dbReference type="FunFam" id="3.40.50.300:FF:006065">
    <property type="entry name" value="Predicted protein"/>
    <property type="match status" value="1"/>
</dbReference>
<dbReference type="Gene3D" id="1.10.3380.10">
    <property type="entry name" value="Sec63 N-terminal domain-like domain"/>
    <property type="match status" value="1"/>
</dbReference>
<keyword evidence="3" id="KW-0347">Helicase</keyword>
<dbReference type="PANTHER" id="PTHR47961">
    <property type="entry name" value="DNA POLYMERASE THETA, PUTATIVE (AFU_ORTHOLOGUE AFUA_1G05260)-RELATED"/>
    <property type="match status" value="1"/>
</dbReference>
<dbReference type="InterPro" id="IPR036388">
    <property type="entry name" value="WH-like_DNA-bd_sf"/>
</dbReference>
<dbReference type="PANTHER" id="PTHR47961:SF4">
    <property type="entry name" value="ACTIVATING SIGNAL COINTEGRATOR 1 COMPLEX SUBUNIT 3"/>
    <property type="match status" value="1"/>
</dbReference>
<dbReference type="SUPFAM" id="SSF46785">
    <property type="entry name" value="Winged helix' DNA-binding domain"/>
    <property type="match status" value="1"/>
</dbReference>
<evidence type="ECO:0000313" key="6">
    <source>
        <dbReference type="EMBL" id="KAH7946801.1"/>
    </source>
</evidence>
<keyword evidence="4" id="KW-0067">ATP-binding</keyword>
<dbReference type="GO" id="GO:0016787">
    <property type="term" value="F:hydrolase activity"/>
    <property type="evidence" value="ECO:0007669"/>
    <property type="project" value="UniProtKB-KW"/>
</dbReference>
<dbReference type="GO" id="GO:0004386">
    <property type="term" value="F:helicase activity"/>
    <property type="evidence" value="ECO:0007669"/>
    <property type="project" value="UniProtKB-KW"/>
</dbReference>
<dbReference type="CDD" id="cd18795">
    <property type="entry name" value="SF2_C_Ski2"/>
    <property type="match status" value="1"/>
</dbReference>
<dbReference type="Gene3D" id="1.10.10.10">
    <property type="entry name" value="Winged helix-like DNA-binding domain superfamily/Winged helix DNA-binding domain"/>
    <property type="match status" value="1"/>
</dbReference>
<dbReference type="EMBL" id="JABSTV010001252">
    <property type="protein sequence ID" value="KAH7946801.1"/>
    <property type="molecule type" value="Genomic_DNA"/>
</dbReference>
<dbReference type="SMART" id="SM00490">
    <property type="entry name" value="HELICc"/>
    <property type="match status" value="1"/>
</dbReference>
<dbReference type="AlphaFoldDB" id="A0A9D4SRX8"/>
<dbReference type="GO" id="GO:0005634">
    <property type="term" value="C:nucleus"/>
    <property type="evidence" value="ECO:0007669"/>
    <property type="project" value="TreeGrafter"/>
</dbReference>
<dbReference type="InterPro" id="IPR027417">
    <property type="entry name" value="P-loop_NTPase"/>
</dbReference>
<evidence type="ECO:0000256" key="2">
    <source>
        <dbReference type="ARBA" id="ARBA00022801"/>
    </source>
</evidence>
<evidence type="ECO:0000313" key="7">
    <source>
        <dbReference type="Proteomes" id="UP000821837"/>
    </source>
</evidence>